<name>A0A8C3A001_CYCLU</name>
<keyword evidence="3" id="KW-1185">Reference proteome</keyword>
<evidence type="ECO:0008006" key="4">
    <source>
        <dbReference type="Google" id="ProtNLM"/>
    </source>
</evidence>
<protein>
    <recommendedName>
        <fullName evidence="4">Secreted protein</fullName>
    </recommendedName>
</protein>
<dbReference type="Ensembl" id="ENSCLMT00005036406.1">
    <property type="protein sequence ID" value="ENSCLMP00005034984.1"/>
    <property type="gene ID" value="ENSCLMG00005016699.1"/>
</dbReference>
<sequence>VCVCVCVLFFFFHTCFSPMTICSIIVSLTGKHFTVHLKIITSVLGVLEKFQHYTDAKKYKGNALTIYESSWVLCAFPHTCTISEHYRIYNAFLFNDLYSFVL</sequence>
<feature type="signal peptide" evidence="1">
    <location>
        <begin position="1"/>
        <end position="17"/>
    </location>
</feature>
<dbReference type="Proteomes" id="UP000694565">
    <property type="component" value="Unplaced"/>
</dbReference>
<evidence type="ECO:0000313" key="3">
    <source>
        <dbReference type="Proteomes" id="UP000694565"/>
    </source>
</evidence>
<evidence type="ECO:0000313" key="2">
    <source>
        <dbReference type="Ensembl" id="ENSCLMP00005034984.1"/>
    </source>
</evidence>
<feature type="chain" id="PRO_5034161550" description="Secreted protein" evidence="1">
    <location>
        <begin position="18"/>
        <end position="102"/>
    </location>
</feature>
<reference evidence="2" key="2">
    <citation type="submission" date="2025-09" db="UniProtKB">
        <authorList>
            <consortium name="Ensembl"/>
        </authorList>
    </citation>
    <scope>IDENTIFICATION</scope>
</reference>
<proteinExistence type="predicted"/>
<accession>A0A8C3A001</accession>
<reference evidence="2" key="1">
    <citation type="submission" date="2025-08" db="UniProtKB">
        <authorList>
            <consortium name="Ensembl"/>
        </authorList>
    </citation>
    <scope>IDENTIFICATION</scope>
</reference>
<organism evidence="2 3">
    <name type="scientific">Cyclopterus lumpus</name>
    <name type="common">Lumpsucker</name>
    <dbReference type="NCBI Taxonomy" id="8103"/>
    <lineage>
        <taxon>Eukaryota</taxon>
        <taxon>Metazoa</taxon>
        <taxon>Chordata</taxon>
        <taxon>Craniata</taxon>
        <taxon>Vertebrata</taxon>
        <taxon>Euteleostomi</taxon>
        <taxon>Actinopterygii</taxon>
        <taxon>Neopterygii</taxon>
        <taxon>Teleostei</taxon>
        <taxon>Neoteleostei</taxon>
        <taxon>Acanthomorphata</taxon>
        <taxon>Eupercaria</taxon>
        <taxon>Perciformes</taxon>
        <taxon>Cottioidei</taxon>
        <taxon>Cottales</taxon>
        <taxon>Cyclopteridae</taxon>
        <taxon>Cyclopterus</taxon>
    </lineage>
</organism>
<evidence type="ECO:0000256" key="1">
    <source>
        <dbReference type="SAM" id="SignalP"/>
    </source>
</evidence>
<dbReference type="AlphaFoldDB" id="A0A8C3A001"/>
<keyword evidence="1" id="KW-0732">Signal</keyword>